<name>A0ABQ4YZM5_9ASTR</name>
<reference evidence="1" key="2">
    <citation type="submission" date="2022-01" db="EMBL/GenBank/DDBJ databases">
        <authorList>
            <person name="Yamashiro T."/>
            <person name="Shiraishi A."/>
            <person name="Satake H."/>
            <person name="Nakayama K."/>
        </authorList>
    </citation>
    <scope>NUCLEOTIDE SEQUENCE</scope>
</reference>
<sequence length="206" mass="23973">MPSPRPAAYSPKEVMYRYYHTHLTSGDGFDPESKSKIPYDLEDLRACFQSSNHSVSDHLLVISWEILNPDHIYIDSPFILGFFAFVFFVPNFDHFLEIPSSESKVHIDVLSVLWRNRLPNPDGSLPLSRSCRLGRLMSQSSYKARNSRLIKVYWLCRLGCPMCQSSKRYKGLKTMQNDDIRIRFENVHAFFEFNTKSEKFPKHSIG</sequence>
<organism evidence="1 2">
    <name type="scientific">Tanacetum coccineum</name>
    <dbReference type="NCBI Taxonomy" id="301880"/>
    <lineage>
        <taxon>Eukaryota</taxon>
        <taxon>Viridiplantae</taxon>
        <taxon>Streptophyta</taxon>
        <taxon>Embryophyta</taxon>
        <taxon>Tracheophyta</taxon>
        <taxon>Spermatophyta</taxon>
        <taxon>Magnoliopsida</taxon>
        <taxon>eudicotyledons</taxon>
        <taxon>Gunneridae</taxon>
        <taxon>Pentapetalae</taxon>
        <taxon>asterids</taxon>
        <taxon>campanulids</taxon>
        <taxon>Asterales</taxon>
        <taxon>Asteraceae</taxon>
        <taxon>Asteroideae</taxon>
        <taxon>Anthemideae</taxon>
        <taxon>Anthemidinae</taxon>
        <taxon>Tanacetum</taxon>
    </lineage>
</organism>
<dbReference type="Proteomes" id="UP001151760">
    <property type="component" value="Unassembled WGS sequence"/>
</dbReference>
<reference evidence="1" key="1">
    <citation type="journal article" date="2022" name="Int. J. Mol. Sci.">
        <title>Draft Genome of Tanacetum Coccineum: Genomic Comparison of Closely Related Tanacetum-Family Plants.</title>
        <authorList>
            <person name="Yamashiro T."/>
            <person name="Shiraishi A."/>
            <person name="Nakayama K."/>
            <person name="Satake H."/>
        </authorList>
    </citation>
    <scope>NUCLEOTIDE SEQUENCE</scope>
</reference>
<evidence type="ECO:0000313" key="1">
    <source>
        <dbReference type="EMBL" id="GJS82971.1"/>
    </source>
</evidence>
<evidence type="ECO:0000313" key="2">
    <source>
        <dbReference type="Proteomes" id="UP001151760"/>
    </source>
</evidence>
<gene>
    <name evidence="1" type="ORF">Tco_0749512</name>
</gene>
<protein>
    <submittedName>
        <fullName evidence="1">Uncharacterized protein</fullName>
    </submittedName>
</protein>
<keyword evidence="2" id="KW-1185">Reference proteome</keyword>
<comment type="caution">
    <text evidence="1">The sequence shown here is derived from an EMBL/GenBank/DDBJ whole genome shotgun (WGS) entry which is preliminary data.</text>
</comment>
<accession>A0ABQ4YZM5</accession>
<dbReference type="EMBL" id="BQNB010010867">
    <property type="protein sequence ID" value="GJS82971.1"/>
    <property type="molecule type" value="Genomic_DNA"/>
</dbReference>
<proteinExistence type="predicted"/>